<protein>
    <recommendedName>
        <fullName evidence="4">WW domain-containing protein</fullName>
    </recommendedName>
</protein>
<dbReference type="PANTHER" id="PTHR31148:SF1">
    <property type="entry name" value="U1 SMALL NUCLEAR RIBONUCLEOPROTEIN C"/>
    <property type="match status" value="1"/>
</dbReference>
<keyword evidence="1" id="KW-0479">Metal-binding</keyword>
<keyword evidence="2" id="KW-0863">Zinc-finger</keyword>
<dbReference type="GO" id="GO:0000395">
    <property type="term" value="P:mRNA 5'-splice site recognition"/>
    <property type="evidence" value="ECO:0007669"/>
    <property type="project" value="InterPro"/>
</dbReference>
<reference evidence="6" key="1">
    <citation type="journal article" date="2023" name="Commun. Biol.">
        <title>Genome analysis of Parmales, the sister group of diatoms, reveals the evolutionary specialization of diatoms from phago-mixotrophs to photoautotrophs.</title>
        <authorList>
            <person name="Ban H."/>
            <person name="Sato S."/>
            <person name="Yoshikawa S."/>
            <person name="Yamada K."/>
            <person name="Nakamura Y."/>
            <person name="Ichinomiya M."/>
            <person name="Sato N."/>
            <person name="Blanc-Mathieu R."/>
            <person name="Endo H."/>
            <person name="Kuwata A."/>
            <person name="Ogata H."/>
        </authorList>
    </citation>
    <scope>NUCLEOTIDE SEQUENCE [LARGE SCALE GENOMIC DNA]</scope>
    <source>
        <strain evidence="6">NIES 3700</strain>
    </source>
</reference>
<dbReference type="EMBL" id="BRXW01000470">
    <property type="protein sequence ID" value="GMH57646.1"/>
    <property type="molecule type" value="Genomic_DNA"/>
</dbReference>
<dbReference type="InterPro" id="IPR036236">
    <property type="entry name" value="Znf_C2H2_sf"/>
</dbReference>
<dbReference type="GO" id="GO:0008270">
    <property type="term" value="F:zinc ion binding"/>
    <property type="evidence" value="ECO:0007669"/>
    <property type="project" value="UniProtKB-KW"/>
</dbReference>
<comment type="caution">
    <text evidence="5">The sequence shown here is derived from an EMBL/GenBank/DDBJ whole genome shotgun (WGS) entry which is preliminary data.</text>
</comment>
<dbReference type="InterPro" id="IPR013085">
    <property type="entry name" value="U1-CZ_Znf_C2H2"/>
</dbReference>
<dbReference type="InterPro" id="IPR001202">
    <property type="entry name" value="WW_dom"/>
</dbReference>
<evidence type="ECO:0000256" key="3">
    <source>
        <dbReference type="ARBA" id="ARBA00022833"/>
    </source>
</evidence>
<dbReference type="Gene3D" id="3.30.160.60">
    <property type="entry name" value="Classic Zinc Finger"/>
    <property type="match status" value="1"/>
</dbReference>
<dbReference type="GO" id="GO:0005685">
    <property type="term" value="C:U1 snRNP"/>
    <property type="evidence" value="ECO:0007669"/>
    <property type="project" value="InterPro"/>
</dbReference>
<dbReference type="AlphaFoldDB" id="A0A9W6ZSK7"/>
<evidence type="ECO:0000313" key="6">
    <source>
        <dbReference type="Proteomes" id="UP001165122"/>
    </source>
</evidence>
<keyword evidence="3" id="KW-0862">Zinc</keyword>
<name>A0A9W6ZSK7_9STRA</name>
<gene>
    <name evidence="5" type="ORF">TrLO_g15255</name>
</gene>
<dbReference type="PROSITE" id="PS50020">
    <property type="entry name" value="WW_DOMAIN_2"/>
    <property type="match status" value="1"/>
</dbReference>
<dbReference type="GO" id="GO:0030627">
    <property type="term" value="F:pre-mRNA 5'-splice site binding"/>
    <property type="evidence" value="ECO:0007669"/>
    <property type="project" value="InterPro"/>
</dbReference>
<dbReference type="OrthoDB" id="76567at2759"/>
<evidence type="ECO:0000256" key="2">
    <source>
        <dbReference type="ARBA" id="ARBA00022771"/>
    </source>
</evidence>
<dbReference type="Proteomes" id="UP001165122">
    <property type="component" value="Unassembled WGS sequence"/>
</dbReference>
<dbReference type="InterPro" id="IPR017340">
    <property type="entry name" value="U1_snRNP-C"/>
</dbReference>
<evidence type="ECO:0000256" key="1">
    <source>
        <dbReference type="ARBA" id="ARBA00022723"/>
    </source>
</evidence>
<feature type="domain" description="WW" evidence="4">
    <location>
        <begin position="69"/>
        <end position="102"/>
    </location>
</feature>
<organism evidence="5 6">
    <name type="scientific">Triparma laevis f. longispina</name>
    <dbReference type="NCBI Taxonomy" id="1714387"/>
    <lineage>
        <taxon>Eukaryota</taxon>
        <taxon>Sar</taxon>
        <taxon>Stramenopiles</taxon>
        <taxon>Ochrophyta</taxon>
        <taxon>Bolidophyceae</taxon>
        <taxon>Parmales</taxon>
        <taxon>Triparmaceae</taxon>
        <taxon>Triparma</taxon>
    </lineage>
</organism>
<dbReference type="Pfam" id="PF06220">
    <property type="entry name" value="zf-U1"/>
    <property type="match status" value="1"/>
</dbReference>
<sequence>MPRFFDDYGNCFLTHDSAAGRKQQRRGWKFRENFKTYYTQHIPEWQGSQAGLANAQQQYTKANPNAELPPLPDGWTEDADPATGMPFFENDKGDRTWARPGFVPPGPASGGPQMGGRPQYGVGSGGAPSAGQINPATGLRQYGMNMVPAALRQQQGGGGYGGGGGGGAYGGGGEFVDNLCNTFVHERKKTAWDLVGFSISKFLSL</sequence>
<evidence type="ECO:0000313" key="5">
    <source>
        <dbReference type="EMBL" id="GMH57646.1"/>
    </source>
</evidence>
<proteinExistence type="predicted"/>
<dbReference type="SUPFAM" id="SSF57667">
    <property type="entry name" value="beta-beta-alpha zinc fingers"/>
    <property type="match status" value="1"/>
</dbReference>
<keyword evidence="6" id="KW-1185">Reference proteome</keyword>
<evidence type="ECO:0000259" key="4">
    <source>
        <dbReference type="PROSITE" id="PS50020"/>
    </source>
</evidence>
<dbReference type="PANTHER" id="PTHR31148">
    <property type="entry name" value="U1 SMALL NUCLEAR RIBONUCLEOPROTEIN C"/>
    <property type="match status" value="1"/>
</dbReference>
<accession>A0A9W6ZSK7</accession>